<feature type="region of interest" description="Disordered" evidence="3">
    <location>
        <begin position="1"/>
        <end position="23"/>
    </location>
</feature>
<evidence type="ECO:0008006" key="8">
    <source>
        <dbReference type="Google" id="ProtNLM"/>
    </source>
</evidence>
<evidence type="ECO:0000313" key="6">
    <source>
        <dbReference type="EMBL" id="KAG7451827.1"/>
    </source>
</evidence>
<sequence>MWPFSSSYPTVKPSGCRDQTGRRGTAGCCLASRLSEDPNVTVLLIERGCVADTWVNAVSLISSDIFKKDSIARPLNSLPQAHADHRVIPLMRGQASGRISRVNAMIYTRGVPADFNRWADMSHSDWSYEKVLPFFVKSETTLSHPGSTFRGKNGPWVNQVFSHESWPILPHCAQIDIAIDRNMKRRSTYSVFLPPSVVRSRQDRLKICPDTISERIVFTTNTSMRPRSSGVEFGHRDGTGASYFAKANRKIVVCCGAIESPQLLLSGIGPSDHLKAHGIKVIVDNPGVGSHLKDYVDVPVMWNIPLNESIHVVLEKPLQAVFELAKYLISGKGIFSDLFVHLAIFLPSRLLNENTKIVAPDITDLDSTLPQNGSDLEIKPMPIHGLDPPPDATIIRIKEGFMNFMICLLRLRSTGAVHLNSPDPYERVSCDLRMLSDPEDLAALTKGVRLSINLAERVRAQGYPMKMFHRPASKYDAEMLLSRCGQYTR</sequence>
<dbReference type="RefSeq" id="XP_043045327.1">
    <property type="nucleotide sequence ID" value="XM_043178335.1"/>
</dbReference>
<comment type="cofactor">
    <cofactor evidence="1">
        <name>FAD</name>
        <dbReference type="ChEBI" id="CHEBI:57692"/>
    </cofactor>
</comment>
<dbReference type="PANTHER" id="PTHR11552">
    <property type="entry name" value="GLUCOSE-METHANOL-CHOLINE GMC OXIDOREDUCTASE"/>
    <property type="match status" value="1"/>
</dbReference>
<reference evidence="6" key="1">
    <citation type="submission" date="2020-11" db="EMBL/GenBank/DDBJ databases">
        <title>Adaptations for nitrogen fixation in a non-lichenized fungal sporocarp promotes dispersal by wood-feeding termites.</title>
        <authorList>
            <consortium name="DOE Joint Genome Institute"/>
            <person name="Koch R.A."/>
            <person name="Yoon G."/>
            <person name="Arayal U."/>
            <person name="Lail K."/>
            <person name="Amirebrahimi M."/>
            <person name="Labutti K."/>
            <person name="Lipzen A."/>
            <person name="Riley R."/>
            <person name="Barry K."/>
            <person name="Henrissat B."/>
            <person name="Grigoriev I.V."/>
            <person name="Herr J.R."/>
            <person name="Aime M.C."/>
        </authorList>
    </citation>
    <scope>NUCLEOTIDE SEQUENCE</scope>
    <source>
        <strain evidence="6">MCA 3950</strain>
    </source>
</reference>
<evidence type="ECO:0000313" key="7">
    <source>
        <dbReference type="Proteomes" id="UP000812287"/>
    </source>
</evidence>
<dbReference type="Gene3D" id="3.50.50.60">
    <property type="entry name" value="FAD/NAD(P)-binding domain"/>
    <property type="match status" value="2"/>
</dbReference>
<comment type="similarity">
    <text evidence="2">Belongs to the GMC oxidoreductase family.</text>
</comment>
<dbReference type="InterPro" id="IPR012132">
    <property type="entry name" value="GMC_OxRdtase"/>
</dbReference>
<feature type="domain" description="Glucose-methanol-choline oxidoreductase C-terminal" evidence="5">
    <location>
        <begin position="412"/>
        <end position="461"/>
    </location>
</feature>
<keyword evidence="7" id="KW-1185">Reference proteome</keyword>
<protein>
    <recommendedName>
        <fullName evidence="8">Glucose-methanol-choline oxidoreductase N-terminal domain-containing protein</fullName>
    </recommendedName>
</protein>
<feature type="domain" description="Glucose-methanol-choline oxidoreductase N-terminal" evidence="4">
    <location>
        <begin position="54"/>
        <end position="295"/>
    </location>
</feature>
<evidence type="ECO:0000256" key="1">
    <source>
        <dbReference type="ARBA" id="ARBA00001974"/>
    </source>
</evidence>
<dbReference type="InterPro" id="IPR036188">
    <property type="entry name" value="FAD/NAD-bd_sf"/>
</dbReference>
<gene>
    <name evidence="6" type="ORF">BT62DRAFT_1031052</name>
</gene>
<evidence type="ECO:0000256" key="2">
    <source>
        <dbReference type="ARBA" id="ARBA00010790"/>
    </source>
</evidence>
<dbReference type="Pfam" id="PF00732">
    <property type="entry name" value="GMC_oxred_N"/>
    <property type="match status" value="1"/>
</dbReference>
<proteinExistence type="inferred from homology"/>
<dbReference type="OrthoDB" id="269227at2759"/>
<dbReference type="Gene3D" id="3.30.560.10">
    <property type="entry name" value="Glucose Oxidase, domain 3"/>
    <property type="match status" value="2"/>
</dbReference>
<dbReference type="SUPFAM" id="SSF51905">
    <property type="entry name" value="FAD/NAD(P)-binding domain"/>
    <property type="match status" value="1"/>
</dbReference>
<dbReference type="GeneID" id="66100623"/>
<evidence type="ECO:0000259" key="5">
    <source>
        <dbReference type="Pfam" id="PF05199"/>
    </source>
</evidence>
<dbReference type="GO" id="GO:0050660">
    <property type="term" value="F:flavin adenine dinucleotide binding"/>
    <property type="evidence" value="ECO:0007669"/>
    <property type="project" value="InterPro"/>
</dbReference>
<dbReference type="InterPro" id="IPR007867">
    <property type="entry name" value="GMC_OxRtase_C"/>
</dbReference>
<dbReference type="Proteomes" id="UP000812287">
    <property type="component" value="Unassembled WGS sequence"/>
</dbReference>
<dbReference type="EMBL" id="MU250524">
    <property type="protein sequence ID" value="KAG7451827.1"/>
    <property type="molecule type" value="Genomic_DNA"/>
</dbReference>
<evidence type="ECO:0000259" key="4">
    <source>
        <dbReference type="Pfam" id="PF00732"/>
    </source>
</evidence>
<dbReference type="InterPro" id="IPR000172">
    <property type="entry name" value="GMC_OxRdtase_N"/>
</dbReference>
<dbReference type="PANTHER" id="PTHR11552:SF219">
    <property type="entry name" value="GLUCOSE-METHANOL-CHOLINE OXIDOREDUCTASE N-TERMINAL DOMAIN-CONTAINING PROTEIN"/>
    <property type="match status" value="1"/>
</dbReference>
<dbReference type="PIRSF" id="PIRSF000137">
    <property type="entry name" value="Alcohol_oxidase"/>
    <property type="match status" value="1"/>
</dbReference>
<name>A0A9P7W453_9AGAR</name>
<dbReference type="Pfam" id="PF05199">
    <property type="entry name" value="GMC_oxred_C"/>
    <property type="match status" value="1"/>
</dbReference>
<dbReference type="SUPFAM" id="SSF54373">
    <property type="entry name" value="FAD-linked reductases, C-terminal domain"/>
    <property type="match status" value="1"/>
</dbReference>
<comment type="caution">
    <text evidence="6">The sequence shown here is derived from an EMBL/GenBank/DDBJ whole genome shotgun (WGS) entry which is preliminary data.</text>
</comment>
<accession>A0A9P7W453</accession>
<organism evidence="6 7">
    <name type="scientific">Guyanagaster necrorhizus</name>
    <dbReference type="NCBI Taxonomy" id="856835"/>
    <lineage>
        <taxon>Eukaryota</taxon>
        <taxon>Fungi</taxon>
        <taxon>Dikarya</taxon>
        <taxon>Basidiomycota</taxon>
        <taxon>Agaricomycotina</taxon>
        <taxon>Agaricomycetes</taxon>
        <taxon>Agaricomycetidae</taxon>
        <taxon>Agaricales</taxon>
        <taxon>Marasmiineae</taxon>
        <taxon>Physalacriaceae</taxon>
        <taxon>Guyanagaster</taxon>
    </lineage>
</organism>
<dbReference type="AlphaFoldDB" id="A0A9P7W453"/>
<evidence type="ECO:0000256" key="3">
    <source>
        <dbReference type="SAM" id="MobiDB-lite"/>
    </source>
</evidence>
<dbReference type="GO" id="GO:0016614">
    <property type="term" value="F:oxidoreductase activity, acting on CH-OH group of donors"/>
    <property type="evidence" value="ECO:0007669"/>
    <property type="project" value="InterPro"/>
</dbReference>